<feature type="compositionally biased region" description="Polar residues" evidence="1">
    <location>
        <begin position="62"/>
        <end position="76"/>
    </location>
</feature>
<accession>A0AAD5N3C0</accession>
<reference evidence="2" key="1">
    <citation type="submission" date="2021-06" db="EMBL/GenBank/DDBJ databases">
        <title>Parelaphostrongylus tenuis whole genome reference sequence.</title>
        <authorList>
            <person name="Garwood T.J."/>
            <person name="Larsen P.A."/>
            <person name="Fountain-Jones N.M."/>
            <person name="Garbe J.R."/>
            <person name="Macchietto M.G."/>
            <person name="Kania S.A."/>
            <person name="Gerhold R.W."/>
            <person name="Richards J.E."/>
            <person name="Wolf T.M."/>
        </authorList>
    </citation>
    <scope>NUCLEOTIDE SEQUENCE</scope>
    <source>
        <strain evidence="2">MNPRO001-30</strain>
        <tissue evidence="2">Meninges</tissue>
    </source>
</reference>
<sequence>MDVFFTKKVLYTSLLCDSTSLNAVDVSSEPQSTSRLLFPWRRMVTGMRRSPPWSPRARRTLCTRNGTYGRQGVKTNGSEDERSEEDTIEKSIGAKVMVVQIVSSIGRKTPEAIRIITNVSGRETINECTMQRSSEVS</sequence>
<comment type="caution">
    <text evidence="2">The sequence shown here is derived from an EMBL/GenBank/DDBJ whole genome shotgun (WGS) entry which is preliminary data.</text>
</comment>
<gene>
    <name evidence="2" type="ORF">KIN20_018189</name>
</gene>
<organism evidence="2 3">
    <name type="scientific">Parelaphostrongylus tenuis</name>
    <name type="common">Meningeal worm</name>
    <dbReference type="NCBI Taxonomy" id="148309"/>
    <lineage>
        <taxon>Eukaryota</taxon>
        <taxon>Metazoa</taxon>
        <taxon>Ecdysozoa</taxon>
        <taxon>Nematoda</taxon>
        <taxon>Chromadorea</taxon>
        <taxon>Rhabditida</taxon>
        <taxon>Rhabditina</taxon>
        <taxon>Rhabditomorpha</taxon>
        <taxon>Strongyloidea</taxon>
        <taxon>Metastrongylidae</taxon>
        <taxon>Parelaphostrongylus</taxon>
    </lineage>
</organism>
<feature type="region of interest" description="Disordered" evidence="1">
    <location>
        <begin position="47"/>
        <end position="87"/>
    </location>
</feature>
<evidence type="ECO:0000256" key="1">
    <source>
        <dbReference type="SAM" id="MobiDB-lite"/>
    </source>
</evidence>
<protein>
    <submittedName>
        <fullName evidence="2">Uncharacterized protein</fullName>
    </submittedName>
</protein>
<dbReference type="AlphaFoldDB" id="A0AAD5N3C0"/>
<dbReference type="EMBL" id="JAHQIW010003622">
    <property type="protein sequence ID" value="KAJ1359446.1"/>
    <property type="molecule type" value="Genomic_DNA"/>
</dbReference>
<keyword evidence="3" id="KW-1185">Reference proteome</keyword>
<dbReference type="Proteomes" id="UP001196413">
    <property type="component" value="Unassembled WGS sequence"/>
</dbReference>
<evidence type="ECO:0000313" key="2">
    <source>
        <dbReference type="EMBL" id="KAJ1359446.1"/>
    </source>
</evidence>
<proteinExistence type="predicted"/>
<evidence type="ECO:0000313" key="3">
    <source>
        <dbReference type="Proteomes" id="UP001196413"/>
    </source>
</evidence>
<name>A0AAD5N3C0_PARTN</name>